<sequence>MSSTMVPLTAEPAALPRSTLAALARADSRRFARHPLFLFGVAVCLLLLASVAIGGDPAPLESTVAPAFFLGVFGFVVAHRLTTSLRRTPDLAEIAPVDQRRRTISLCLACLVPTGVAVAMMAGSLVAAVVWPPVAIPAGDPVSWFGHEPAVDILAALVAGGPVAALGGSLLGVAVARWAPFRGSALLALVVLVVGTAVADGWNSGWAAIAPYQVFSDSLVVDGQLRSSWLAEWLSPRWHLAYALCLCCLAVVAALLRDGTGRRQLFAVAGVLTVAAAGALLLAVR</sequence>
<dbReference type="OrthoDB" id="9827038at2"/>
<evidence type="ECO:0000313" key="2">
    <source>
        <dbReference type="EMBL" id="TCC07212.1"/>
    </source>
</evidence>
<dbReference type="EMBL" id="SJJZ01000002">
    <property type="protein sequence ID" value="TCC07212.1"/>
    <property type="molecule type" value="Genomic_DNA"/>
</dbReference>
<dbReference type="Proteomes" id="UP000292346">
    <property type="component" value="Unassembled WGS sequence"/>
</dbReference>
<keyword evidence="3" id="KW-1185">Reference proteome</keyword>
<feature type="transmembrane region" description="Helical" evidence="1">
    <location>
        <begin position="238"/>
        <end position="256"/>
    </location>
</feature>
<keyword evidence="1" id="KW-0812">Transmembrane</keyword>
<comment type="caution">
    <text evidence="2">The sequence shown here is derived from an EMBL/GenBank/DDBJ whole genome shotgun (WGS) entry which is preliminary data.</text>
</comment>
<evidence type="ECO:0000313" key="3">
    <source>
        <dbReference type="Proteomes" id="UP000292346"/>
    </source>
</evidence>
<feature type="transmembrane region" description="Helical" evidence="1">
    <location>
        <begin position="186"/>
        <end position="209"/>
    </location>
</feature>
<feature type="transmembrane region" description="Helical" evidence="1">
    <location>
        <begin position="35"/>
        <end position="53"/>
    </location>
</feature>
<gene>
    <name evidence="2" type="ORF">E0H45_14440</name>
</gene>
<keyword evidence="1" id="KW-1133">Transmembrane helix</keyword>
<feature type="transmembrane region" description="Helical" evidence="1">
    <location>
        <begin position="265"/>
        <end position="284"/>
    </location>
</feature>
<feature type="transmembrane region" description="Helical" evidence="1">
    <location>
        <begin position="151"/>
        <end position="174"/>
    </location>
</feature>
<keyword evidence="1" id="KW-0472">Membrane</keyword>
<accession>A0A4R0HEI0</accession>
<dbReference type="AlphaFoldDB" id="A0A4R0HEI0"/>
<evidence type="ECO:0000256" key="1">
    <source>
        <dbReference type="SAM" id="Phobius"/>
    </source>
</evidence>
<dbReference type="RefSeq" id="WP_131337856.1">
    <property type="nucleotide sequence ID" value="NZ_SJJZ01000002.1"/>
</dbReference>
<reference evidence="2 3" key="1">
    <citation type="submission" date="2019-02" db="EMBL/GenBank/DDBJ databases">
        <title>Kribbella capetownensis sp. nov. and Kribbella speibonae sp. nov., isolated from soil.</title>
        <authorList>
            <person name="Curtis S.M."/>
            <person name="Norton I."/>
            <person name="Everest G.J."/>
            <person name="Meyers P.R."/>
        </authorList>
    </citation>
    <scope>NUCLEOTIDE SEQUENCE [LARGE SCALE GENOMIC DNA]</scope>
    <source>
        <strain evidence="2 3">KCTC 29219</strain>
    </source>
</reference>
<name>A0A4R0HEI0_9ACTN</name>
<organism evidence="2 3">
    <name type="scientific">Kribbella soli</name>
    <dbReference type="NCBI Taxonomy" id="1124743"/>
    <lineage>
        <taxon>Bacteria</taxon>
        <taxon>Bacillati</taxon>
        <taxon>Actinomycetota</taxon>
        <taxon>Actinomycetes</taxon>
        <taxon>Propionibacteriales</taxon>
        <taxon>Kribbellaceae</taxon>
        <taxon>Kribbella</taxon>
    </lineage>
</organism>
<feature type="transmembrane region" description="Helical" evidence="1">
    <location>
        <begin position="103"/>
        <end position="131"/>
    </location>
</feature>
<protein>
    <submittedName>
        <fullName evidence="2">Uncharacterized protein</fullName>
    </submittedName>
</protein>
<proteinExistence type="predicted"/>
<feature type="transmembrane region" description="Helical" evidence="1">
    <location>
        <begin position="65"/>
        <end position="82"/>
    </location>
</feature>